<evidence type="ECO:0000313" key="3">
    <source>
        <dbReference type="EMBL" id="PZW41630.1"/>
    </source>
</evidence>
<keyword evidence="1" id="KW-0175">Coiled coil</keyword>
<comment type="caution">
    <text evidence="3">The sequence shown here is derived from an EMBL/GenBank/DDBJ whole genome shotgun (WGS) entry which is preliminary data.</text>
</comment>
<dbReference type="AlphaFoldDB" id="A0A2W7K1Y9"/>
<evidence type="ECO:0000256" key="2">
    <source>
        <dbReference type="SAM" id="Phobius"/>
    </source>
</evidence>
<sequence length="106" mass="11957">MTEAERIALIGSASLILGAVGQWFFKPFGEFLKSWVDRKSGNIAKMRKTITAQELEIEDLKNNLADLNMRLEVLIPLLKRQLKDDPEAMFVLDHFPKGGNITPSKT</sequence>
<protein>
    <submittedName>
        <fullName evidence="3">Uncharacterized protein</fullName>
    </submittedName>
</protein>
<dbReference type="RefSeq" id="WP_111540635.1">
    <property type="nucleotide sequence ID" value="NZ_QKYV01000003.1"/>
</dbReference>
<evidence type="ECO:0000313" key="4">
    <source>
        <dbReference type="Proteomes" id="UP000249542"/>
    </source>
</evidence>
<gene>
    <name evidence="3" type="ORF">LX95_01311</name>
</gene>
<reference evidence="3 4" key="1">
    <citation type="submission" date="2018-06" db="EMBL/GenBank/DDBJ databases">
        <title>Genomic Encyclopedia of Archaeal and Bacterial Type Strains, Phase II (KMG-II): from individual species to whole genera.</title>
        <authorList>
            <person name="Goeker M."/>
        </authorList>
    </citation>
    <scope>NUCLEOTIDE SEQUENCE [LARGE SCALE GENOMIC DNA]</scope>
    <source>
        <strain evidence="3 4">DSM 15361</strain>
    </source>
</reference>
<keyword evidence="2" id="KW-1133">Transmembrane helix</keyword>
<keyword evidence="2" id="KW-0812">Transmembrane</keyword>
<dbReference type="EMBL" id="QKYV01000003">
    <property type="protein sequence ID" value="PZW41630.1"/>
    <property type="molecule type" value="Genomic_DNA"/>
</dbReference>
<proteinExistence type="predicted"/>
<feature type="transmembrane region" description="Helical" evidence="2">
    <location>
        <begin position="6"/>
        <end position="25"/>
    </location>
</feature>
<keyword evidence="2" id="KW-0472">Membrane</keyword>
<accession>A0A2W7K1Y9</accession>
<name>A0A2W7K1Y9_9FLAO</name>
<dbReference type="Proteomes" id="UP000249542">
    <property type="component" value="Unassembled WGS sequence"/>
</dbReference>
<keyword evidence="4" id="KW-1185">Reference proteome</keyword>
<organism evidence="3 4">
    <name type="scientific">Mesonia algae</name>
    <dbReference type="NCBI Taxonomy" id="213248"/>
    <lineage>
        <taxon>Bacteria</taxon>
        <taxon>Pseudomonadati</taxon>
        <taxon>Bacteroidota</taxon>
        <taxon>Flavobacteriia</taxon>
        <taxon>Flavobacteriales</taxon>
        <taxon>Flavobacteriaceae</taxon>
        <taxon>Mesonia</taxon>
    </lineage>
</organism>
<feature type="coiled-coil region" evidence="1">
    <location>
        <begin position="43"/>
        <end position="70"/>
    </location>
</feature>
<evidence type="ECO:0000256" key="1">
    <source>
        <dbReference type="SAM" id="Coils"/>
    </source>
</evidence>